<dbReference type="Pfam" id="PF14534">
    <property type="entry name" value="DUF4440"/>
    <property type="match status" value="1"/>
</dbReference>
<evidence type="ECO:0000259" key="1">
    <source>
        <dbReference type="Pfam" id="PF14534"/>
    </source>
</evidence>
<feature type="domain" description="DUF4440" evidence="1">
    <location>
        <begin position="7"/>
        <end position="113"/>
    </location>
</feature>
<dbReference type="AlphaFoldDB" id="A0A239N386"/>
<keyword evidence="2" id="KW-0413">Isomerase</keyword>
<reference evidence="2 3" key="1">
    <citation type="submission" date="2017-06" db="EMBL/GenBank/DDBJ databases">
        <authorList>
            <person name="Kim H.J."/>
            <person name="Triplett B.A."/>
        </authorList>
    </citation>
    <scope>NUCLEOTIDE SEQUENCE [LARGE SCALE GENOMIC DNA]</scope>
    <source>
        <strain evidence="2 3">CGMCC 4.5593</strain>
    </source>
</reference>
<sequence length="122" mass="13254">MTLEDEVRAISAAWDEALISNDAPLVASFMTDDWVYVGPNGATPKSDIIGWIASGRLTHHTMVVVGTDRAVRAGDAVLLTARKASSGAWDDVPYVADEWISEVYIPSHGRWRCALSQKTPVV</sequence>
<dbReference type="InterPro" id="IPR032710">
    <property type="entry name" value="NTF2-like_dom_sf"/>
</dbReference>
<keyword evidence="3" id="KW-1185">Reference proteome</keyword>
<accession>A0A239N386</accession>
<dbReference type="Proteomes" id="UP000198362">
    <property type="component" value="Unassembled WGS sequence"/>
</dbReference>
<dbReference type="SUPFAM" id="SSF54427">
    <property type="entry name" value="NTF2-like"/>
    <property type="match status" value="1"/>
</dbReference>
<evidence type="ECO:0000313" key="3">
    <source>
        <dbReference type="Proteomes" id="UP000198362"/>
    </source>
</evidence>
<dbReference type="RefSeq" id="WP_089250653.1">
    <property type="nucleotide sequence ID" value="NZ_FZPH01000007.1"/>
</dbReference>
<dbReference type="EMBL" id="FZPH01000007">
    <property type="protein sequence ID" value="SNT48648.1"/>
    <property type="molecule type" value="Genomic_DNA"/>
</dbReference>
<gene>
    <name evidence="2" type="ORF">SAMN05421812_107126</name>
</gene>
<dbReference type="OrthoDB" id="8114763at2"/>
<dbReference type="GO" id="GO:0016853">
    <property type="term" value="F:isomerase activity"/>
    <property type="evidence" value="ECO:0007669"/>
    <property type="project" value="UniProtKB-KW"/>
</dbReference>
<proteinExistence type="predicted"/>
<dbReference type="Gene3D" id="3.10.450.50">
    <property type="match status" value="1"/>
</dbReference>
<dbReference type="InterPro" id="IPR027843">
    <property type="entry name" value="DUF4440"/>
</dbReference>
<evidence type="ECO:0000313" key="2">
    <source>
        <dbReference type="EMBL" id="SNT48648.1"/>
    </source>
</evidence>
<protein>
    <submittedName>
        <fullName evidence="2">Ketosteroid isomerase homolog</fullName>
    </submittedName>
</protein>
<organism evidence="2 3">
    <name type="scientific">Asanoa hainanensis</name>
    <dbReference type="NCBI Taxonomy" id="560556"/>
    <lineage>
        <taxon>Bacteria</taxon>
        <taxon>Bacillati</taxon>
        <taxon>Actinomycetota</taxon>
        <taxon>Actinomycetes</taxon>
        <taxon>Micromonosporales</taxon>
        <taxon>Micromonosporaceae</taxon>
        <taxon>Asanoa</taxon>
    </lineage>
</organism>
<name>A0A239N386_9ACTN</name>